<keyword evidence="3" id="KW-0274">FAD</keyword>
<evidence type="ECO:0000256" key="1">
    <source>
        <dbReference type="ARBA" id="ARBA00001974"/>
    </source>
</evidence>
<evidence type="ECO:0000313" key="10">
    <source>
        <dbReference type="Proteomes" id="UP000657200"/>
    </source>
</evidence>
<evidence type="ECO:0000259" key="5">
    <source>
        <dbReference type="Pfam" id="PF07992"/>
    </source>
</evidence>
<evidence type="ECO:0000259" key="6">
    <source>
        <dbReference type="Pfam" id="PF14759"/>
    </source>
</evidence>
<keyword evidence="4 7" id="KW-0560">Oxidoreductase</keyword>
<dbReference type="EC" id="1.18.1.3" evidence="7"/>
<dbReference type="PRINTS" id="PR00368">
    <property type="entry name" value="FADPNR"/>
</dbReference>
<dbReference type="GO" id="GO:0005737">
    <property type="term" value="C:cytoplasm"/>
    <property type="evidence" value="ECO:0007669"/>
    <property type="project" value="TreeGrafter"/>
</dbReference>
<gene>
    <name evidence="7" type="primary">thcD</name>
    <name evidence="7" type="ORF">AGA_2423</name>
    <name evidence="8" type="ORF">GOB80_04270</name>
</gene>
<comment type="cofactor">
    <cofactor evidence="1">
        <name>FAD</name>
        <dbReference type="ChEBI" id="CHEBI:57692"/>
    </cofactor>
</comment>
<evidence type="ECO:0000313" key="9">
    <source>
        <dbReference type="Proteomes" id="UP000068250"/>
    </source>
</evidence>
<dbReference type="InterPro" id="IPR016156">
    <property type="entry name" value="FAD/NAD-linked_Rdtase_dimer_sf"/>
</dbReference>
<dbReference type="SUPFAM" id="SSF51905">
    <property type="entry name" value="FAD/NAD(P)-binding domain"/>
    <property type="match status" value="1"/>
</dbReference>
<feature type="domain" description="Reductase C-terminal" evidence="6">
    <location>
        <begin position="322"/>
        <end position="407"/>
    </location>
</feature>
<evidence type="ECO:0000256" key="4">
    <source>
        <dbReference type="ARBA" id="ARBA00023002"/>
    </source>
</evidence>
<dbReference type="InterPro" id="IPR028202">
    <property type="entry name" value="Reductase_C"/>
</dbReference>
<dbReference type="GO" id="GO:0016651">
    <property type="term" value="F:oxidoreductase activity, acting on NAD(P)H"/>
    <property type="evidence" value="ECO:0007669"/>
    <property type="project" value="TreeGrafter"/>
</dbReference>
<dbReference type="Gene3D" id="3.50.50.60">
    <property type="entry name" value="FAD/NAD(P)-binding domain"/>
    <property type="match status" value="2"/>
</dbReference>
<dbReference type="STRING" id="431306.AGA_2423"/>
<dbReference type="InterPro" id="IPR036188">
    <property type="entry name" value="FAD/NAD-bd_sf"/>
</dbReference>
<reference evidence="8 10" key="3">
    <citation type="journal article" date="2020" name="Int. J. Syst. Evol. Microbiol.">
        <title>Novel acetic acid bacteria from cider fermentations: Acetobacter conturbans sp. nov. and Acetobacter fallax sp. nov.</title>
        <authorList>
            <person name="Sombolestani A.S."/>
            <person name="Cleenwerck I."/>
            <person name="Cnockaert M."/>
            <person name="Borremans W."/>
            <person name="Wieme A.D."/>
            <person name="De Vuyst L."/>
            <person name="Vandamme P."/>
        </authorList>
    </citation>
    <scope>NUCLEOTIDE SEQUENCE [LARGE SCALE GENOMIC DNA]</scope>
    <source>
        <strain evidence="8 10">LMG 23848</strain>
    </source>
</reference>
<evidence type="ECO:0000256" key="2">
    <source>
        <dbReference type="ARBA" id="ARBA00022630"/>
    </source>
</evidence>
<dbReference type="InterPro" id="IPR050446">
    <property type="entry name" value="FAD-oxidoreductase/Apoptosis"/>
</dbReference>
<dbReference type="Proteomes" id="UP000657200">
    <property type="component" value="Unassembled WGS sequence"/>
</dbReference>
<dbReference type="Pfam" id="PF14759">
    <property type="entry name" value="Reductase_C"/>
    <property type="match status" value="1"/>
</dbReference>
<feature type="domain" description="FAD/NAD(P)-binding" evidence="5">
    <location>
        <begin position="6"/>
        <end position="303"/>
    </location>
</feature>
<dbReference type="EMBL" id="LN609302">
    <property type="protein sequence ID" value="CEF57111.1"/>
    <property type="molecule type" value="Genomic_DNA"/>
</dbReference>
<reference evidence="9" key="1">
    <citation type="submission" date="2014-09" db="EMBL/GenBank/DDBJ databases">
        <authorList>
            <person name="Illeghems K.G."/>
        </authorList>
    </citation>
    <scope>NUCLEOTIDE SEQUENCE [LARGE SCALE GENOMIC DNA]</scope>
    <source>
        <strain evidence="9">LMG 23848T</strain>
    </source>
</reference>
<dbReference type="PANTHER" id="PTHR43557">
    <property type="entry name" value="APOPTOSIS-INDUCING FACTOR 1"/>
    <property type="match status" value="1"/>
</dbReference>
<dbReference type="OrthoDB" id="7809559at2"/>
<dbReference type="GO" id="GO:0008860">
    <property type="term" value="F:ferredoxin-NAD+ reductase activity"/>
    <property type="evidence" value="ECO:0007669"/>
    <property type="project" value="UniProtKB-EC"/>
</dbReference>
<reference evidence="7" key="2">
    <citation type="submission" date="2014-09" db="EMBL/GenBank/DDBJ databases">
        <authorList>
            <person name="Magalhaes I.L.F."/>
            <person name="Oliveira U."/>
            <person name="Santos F.R."/>
            <person name="Vidigal T.H.D.A."/>
            <person name="Brescovit A.D."/>
            <person name="Santos A.J."/>
        </authorList>
    </citation>
    <scope>NUCLEOTIDE SEQUENCE</scope>
    <source>
        <strain evidence="7">LMG 23848T</strain>
    </source>
</reference>
<dbReference type="Proteomes" id="UP000068250">
    <property type="component" value="Chromosome I"/>
</dbReference>
<keyword evidence="2" id="KW-0285">Flavoprotein</keyword>
<accession>A0A0U4YEN4</accession>
<dbReference type="AlphaFoldDB" id="A0A0U4YEN4"/>
<keyword evidence="10" id="KW-1185">Reference proteome</keyword>
<evidence type="ECO:0000256" key="3">
    <source>
        <dbReference type="ARBA" id="ARBA00022827"/>
    </source>
</evidence>
<dbReference type="SUPFAM" id="SSF55424">
    <property type="entry name" value="FAD/NAD-linked reductases, dimerisation (C-terminal) domain"/>
    <property type="match status" value="1"/>
</dbReference>
<sequence length="410" mass="42845">MGAGTVIIGASHAGVTCAAALREAGYGKKVTLISDEDVLPYHRPPLSKGYMTATVDYENLCLKGESFYKEEDVSLLRGVGAKAVDPAAKTVLLADGGVVAYEHLVIATGSRPRPWSGAKLPEHVYSLRTVQDADRIAKVAATTSGAVVVVGGGYVGLELAATLRVYFKKEVHVVEAGPRLLMRAASAALSGLVADMHVAAGTTLHLGCGVSAIEDHNGVVSGVVLANGTVIPVGMVILGIGIVPNQELAKAAGLMCDDGIVVDHALRTSDPSVFAIGDCSRFPVGPAGQTMRLECVQNAMDQARIVASVIMGKPQTYAPIPWFWSDQLGSKFQTAGMIQPGMACITRDTPKGGKGAFFHFHADGRLGAVETVNAPAQHMLARRLLAAGANPTAQQVQDTQFDLKSLLRSV</sequence>
<dbReference type="InterPro" id="IPR023753">
    <property type="entry name" value="FAD/NAD-binding_dom"/>
</dbReference>
<dbReference type="PRINTS" id="PR00469">
    <property type="entry name" value="PNDRDTASEII"/>
</dbReference>
<dbReference type="PANTHER" id="PTHR43557:SF2">
    <property type="entry name" value="RIESKE DOMAIN-CONTAINING PROTEIN-RELATED"/>
    <property type="match status" value="1"/>
</dbReference>
<organism evidence="7 9">
    <name type="scientific">Acetobacter ghanensis</name>
    <dbReference type="NCBI Taxonomy" id="431306"/>
    <lineage>
        <taxon>Bacteria</taxon>
        <taxon>Pseudomonadati</taxon>
        <taxon>Pseudomonadota</taxon>
        <taxon>Alphaproteobacteria</taxon>
        <taxon>Acetobacterales</taxon>
        <taxon>Acetobacteraceae</taxon>
        <taxon>Acetobacter</taxon>
    </lineage>
</organism>
<proteinExistence type="predicted"/>
<dbReference type="Gene3D" id="3.30.390.30">
    <property type="match status" value="1"/>
</dbReference>
<name>A0A0U4YEN4_9PROT</name>
<dbReference type="RefSeq" id="WP_059024394.1">
    <property type="nucleotide sequence ID" value="NZ_LN609302.1"/>
</dbReference>
<evidence type="ECO:0000313" key="7">
    <source>
        <dbReference type="EMBL" id="CEF57111.1"/>
    </source>
</evidence>
<dbReference type="PATRIC" id="fig|431306.5.peg.2500"/>
<protein>
    <submittedName>
        <fullName evidence="7">Ferredoxin--NAD+ reductase</fullName>
        <ecNumber evidence="7">1.18.1.3</ecNumber>
    </submittedName>
    <submittedName>
        <fullName evidence="8">Pyridine nucleotide-disulfide oxidoreductase</fullName>
    </submittedName>
</protein>
<dbReference type="Pfam" id="PF07992">
    <property type="entry name" value="Pyr_redox_2"/>
    <property type="match status" value="1"/>
</dbReference>
<dbReference type="EMBL" id="WOTE01000002">
    <property type="protein sequence ID" value="NHO38911.1"/>
    <property type="molecule type" value="Genomic_DNA"/>
</dbReference>
<evidence type="ECO:0000313" key="8">
    <source>
        <dbReference type="EMBL" id="NHO38911.1"/>
    </source>
</evidence>